<keyword evidence="7" id="KW-1185">Reference proteome</keyword>
<organism evidence="6 7">
    <name type="scientific">Diversispora epigaea</name>
    <dbReference type="NCBI Taxonomy" id="1348612"/>
    <lineage>
        <taxon>Eukaryota</taxon>
        <taxon>Fungi</taxon>
        <taxon>Fungi incertae sedis</taxon>
        <taxon>Mucoromycota</taxon>
        <taxon>Glomeromycotina</taxon>
        <taxon>Glomeromycetes</taxon>
        <taxon>Diversisporales</taxon>
        <taxon>Diversisporaceae</taxon>
        <taxon>Diversispora</taxon>
    </lineage>
</organism>
<evidence type="ECO:0000313" key="6">
    <source>
        <dbReference type="EMBL" id="RHZ90016.1"/>
    </source>
</evidence>
<dbReference type="OrthoDB" id="432528at2759"/>
<keyword evidence="3" id="KW-1133">Transmembrane helix</keyword>
<protein>
    <recommendedName>
        <fullName evidence="5">Attractin/MKLN-like beta-propeller domain-containing protein</fullName>
    </recommendedName>
</protein>
<feature type="chain" id="PRO_5017353801" description="Attractin/MKLN-like beta-propeller domain-containing protein" evidence="4">
    <location>
        <begin position="21"/>
        <end position="430"/>
    </location>
</feature>
<dbReference type="Pfam" id="PF24981">
    <property type="entry name" value="Beta-prop_ATRN-LZTR1"/>
    <property type="match status" value="1"/>
</dbReference>
<comment type="caution">
    <text evidence="6">The sequence shown here is derived from an EMBL/GenBank/DDBJ whole genome shotgun (WGS) entry which is preliminary data.</text>
</comment>
<dbReference type="EMBL" id="PQFF01000007">
    <property type="protein sequence ID" value="RHZ90016.1"/>
    <property type="molecule type" value="Genomic_DNA"/>
</dbReference>
<dbReference type="Gene3D" id="2.120.10.80">
    <property type="entry name" value="Kelch-type beta propeller"/>
    <property type="match status" value="2"/>
</dbReference>
<keyword evidence="2" id="KW-0677">Repeat</keyword>
<gene>
    <name evidence="6" type="ORF">Glove_9g301</name>
</gene>
<evidence type="ECO:0000256" key="2">
    <source>
        <dbReference type="ARBA" id="ARBA00022737"/>
    </source>
</evidence>
<proteinExistence type="predicted"/>
<sequence>MVSFSLVIFCITLLINPISCYIPETRIGHNGVVIHERLLIFGGWKNSSNLTKTYTSSEIFYLNLTNQFDIVNQQWDLVLEGNLPLYEYFSTALVSTLDDDIIYLIGGYMINITTGNFDYSNLIYTYNYSSTTWTSIKVNNAITREEISGVIDDKGIIYIYGGNNVTNSSFIEYQGKLYNDMQIFNVSSTIWTKLNIFHNLPLPCSAYTANLLTNGIIVYLGGFESDSENYTTANLTLSSMTTLKLFDTKKSEWSQMNVTGGDTIDPRVYHSSVLTLDGNIILFGGVGKYYQPISTKIALLNINKNIYEWSIPSSSSPPLLFGHSANLYGNYMIVTFGVNMDTLTMNSQIYLFDVSQRIWVTTYTPPPISNASNEPKRSSSLALGLGLGLGLGIGGFVLIGSIIIFCKRNKTKPPTKPVLEIAGSTPSDSN</sequence>
<evidence type="ECO:0000256" key="3">
    <source>
        <dbReference type="SAM" id="Phobius"/>
    </source>
</evidence>
<reference evidence="6 7" key="1">
    <citation type="submission" date="2018-08" db="EMBL/GenBank/DDBJ databases">
        <title>Genome and evolution of the arbuscular mycorrhizal fungus Diversispora epigaea (formerly Glomus versiforme) and its bacterial endosymbionts.</title>
        <authorList>
            <person name="Sun X."/>
            <person name="Fei Z."/>
            <person name="Harrison M."/>
        </authorList>
    </citation>
    <scope>NUCLEOTIDE SEQUENCE [LARGE SCALE GENOMIC DNA]</scope>
    <source>
        <strain evidence="6 7">IT104</strain>
    </source>
</reference>
<name>A0A397JVA2_9GLOM</name>
<keyword evidence="3" id="KW-0812">Transmembrane</keyword>
<dbReference type="Proteomes" id="UP000266861">
    <property type="component" value="Unassembled WGS sequence"/>
</dbReference>
<accession>A0A397JVA2</accession>
<dbReference type="SUPFAM" id="SSF117281">
    <property type="entry name" value="Kelch motif"/>
    <property type="match status" value="2"/>
</dbReference>
<evidence type="ECO:0000259" key="5">
    <source>
        <dbReference type="Pfam" id="PF24981"/>
    </source>
</evidence>
<evidence type="ECO:0000313" key="7">
    <source>
        <dbReference type="Proteomes" id="UP000266861"/>
    </source>
</evidence>
<dbReference type="PANTHER" id="PTHR46093">
    <property type="entry name" value="ACYL-COA-BINDING DOMAIN-CONTAINING PROTEIN 5"/>
    <property type="match status" value="1"/>
</dbReference>
<dbReference type="InterPro" id="IPR015915">
    <property type="entry name" value="Kelch-typ_b-propeller"/>
</dbReference>
<feature type="transmembrane region" description="Helical" evidence="3">
    <location>
        <begin position="381"/>
        <end position="406"/>
    </location>
</feature>
<feature type="signal peptide" evidence="4">
    <location>
        <begin position="1"/>
        <end position="20"/>
    </location>
</feature>
<dbReference type="PANTHER" id="PTHR46093:SF18">
    <property type="entry name" value="FIBRONECTIN TYPE-III DOMAIN-CONTAINING PROTEIN"/>
    <property type="match status" value="1"/>
</dbReference>
<keyword evidence="4" id="KW-0732">Signal</keyword>
<keyword evidence="3" id="KW-0472">Membrane</keyword>
<evidence type="ECO:0000256" key="1">
    <source>
        <dbReference type="ARBA" id="ARBA00022441"/>
    </source>
</evidence>
<dbReference type="AlphaFoldDB" id="A0A397JVA2"/>
<evidence type="ECO:0000256" key="4">
    <source>
        <dbReference type="SAM" id="SignalP"/>
    </source>
</evidence>
<keyword evidence="1" id="KW-0880">Kelch repeat</keyword>
<feature type="domain" description="Attractin/MKLN-like beta-propeller" evidence="5">
    <location>
        <begin position="22"/>
        <end position="285"/>
    </location>
</feature>
<dbReference type="InterPro" id="IPR056737">
    <property type="entry name" value="Beta-prop_ATRN-MKLN-like"/>
</dbReference>